<keyword evidence="4 5" id="KW-0408">Iron</keyword>
<dbReference type="SUPFAM" id="SSF46458">
    <property type="entry name" value="Globin-like"/>
    <property type="match status" value="1"/>
</dbReference>
<evidence type="ECO:0000313" key="8">
    <source>
        <dbReference type="Proteomes" id="UP000612893"/>
    </source>
</evidence>
<keyword evidence="8" id="KW-1185">Reference proteome</keyword>
<sequence length="156" mass="17310">MTVRDSLTPTLYEWAGGAESFERLTELFYRKVHEDPLLAPVFAHVGPDHAHHVAMWLAEVFGGPSRYTDELGGYPGMMRHHLGLHLTEEKRRRWAQLLAKTADDAGLPSDPEFRSAFVAYIEWGSRIGPANSQPGAAPPGEAPVPRWGWGEAPPET</sequence>
<evidence type="ECO:0000256" key="1">
    <source>
        <dbReference type="ARBA" id="ARBA00022448"/>
    </source>
</evidence>
<evidence type="ECO:0000256" key="3">
    <source>
        <dbReference type="ARBA" id="ARBA00022723"/>
    </source>
</evidence>
<dbReference type="AlphaFoldDB" id="A0A934N229"/>
<evidence type="ECO:0000313" key="7">
    <source>
        <dbReference type="EMBL" id="MBJ7597650.1"/>
    </source>
</evidence>
<dbReference type="Pfam" id="PF01152">
    <property type="entry name" value="Bac_globin"/>
    <property type="match status" value="1"/>
</dbReference>
<dbReference type="RefSeq" id="WP_338200050.1">
    <property type="nucleotide sequence ID" value="NZ_JAEKNR010000072.1"/>
</dbReference>
<dbReference type="GO" id="GO:0046872">
    <property type="term" value="F:metal ion binding"/>
    <property type="evidence" value="ECO:0007669"/>
    <property type="project" value="UniProtKB-KW"/>
</dbReference>
<evidence type="ECO:0000256" key="2">
    <source>
        <dbReference type="ARBA" id="ARBA00022617"/>
    </source>
</evidence>
<dbReference type="CDD" id="cd14775">
    <property type="entry name" value="TrHb2_O-like"/>
    <property type="match status" value="1"/>
</dbReference>
<organism evidence="7 8">
    <name type="scientific">Candidatus Nephthysia bennettiae</name>
    <dbReference type="NCBI Taxonomy" id="3127016"/>
    <lineage>
        <taxon>Bacteria</taxon>
        <taxon>Bacillati</taxon>
        <taxon>Candidatus Dormiibacterota</taxon>
        <taxon>Candidatus Dormibacteria</taxon>
        <taxon>Candidatus Dormibacterales</taxon>
        <taxon>Candidatus Dormibacteraceae</taxon>
        <taxon>Candidatus Nephthysia</taxon>
    </lineage>
</organism>
<evidence type="ECO:0000256" key="6">
    <source>
        <dbReference type="SAM" id="MobiDB-lite"/>
    </source>
</evidence>
<dbReference type="InterPro" id="IPR001486">
    <property type="entry name" value="Hemoglobin_trunc"/>
</dbReference>
<dbReference type="InterPro" id="IPR012292">
    <property type="entry name" value="Globin/Proto"/>
</dbReference>
<reference evidence="7" key="1">
    <citation type="submission" date="2020-10" db="EMBL/GenBank/DDBJ databases">
        <title>Ca. Dormibacterota MAGs.</title>
        <authorList>
            <person name="Montgomery K."/>
        </authorList>
    </citation>
    <scope>NUCLEOTIDE SEQUENCE [LARGE SCALE GENOMIC DNA]</scope>
    <source>
        <strain evidence="7">SC8812_S17_10</strain>
    </source>
</reference>
<proteinExistence type="predicted"/>
<accession>A0A934N229</accession>
<dbReference type="EMBL" id="JAEKNR010000072">
    <property type="protein sequence ID" value="MBJ7597650.1"/>
    <property type="molecule type" value="Genomic_DNA"/>
</dbReference>
<comment type="caution">
    <text evidence="7">The sequence shown here is derived from an EMBL/GenBank/DDBJ whole genome shotgun (WGS) entry which is preliminary data.</text>
</comment>
<dbReference type="InterPro" id="IPR009050">
    <property type="entry name" value="Globin-like_sf"/>
</dbReference>
<name>A0A934N229_9BACT</name>
<keyword evidence="3 5" id="KW-0479">Metal-binding</keyword>
<protein>
    <submittedName>
        <fullName evidence="7">Group II truncated hemoglobin</fullName>
    </submittedName>
</protein>
<dbReference type="Gene3D" id="1.10.490.10">
    <property type="entry name" value="Globins"/>
    <property type="match status" value="1"/>
</dbReference>
<keyword evidence="1" id="KW-0813">Transport</keyword>
<evidence type="ECO:0000256" key="5">
    <source>
        <dbReference type="PIRSR" id="PIRSR601486-1"/>
    </source>
</evidence>
<gene>
    <name evidence="7" type="ORF">JF922_06145</name>
</gene>
<keyword evidence="2 5" id="KW-0349">Heme</keyword>
<dbReference type="Proteomes" id="UP000612893">
    <property type="component" value="Unassembled WGS sequence"/>
</dbReference>
<feature type="binding site" description="distal binding residue" evidence="5">
    <location>
        <position position="52"/>
    </location>
    <ligand>
        <name>heme</name>
        <dbReference type="ChEBI" id="CHEBI:30413"/>
    </ligand>
    <ligandPart>
        <name>Fe</name>
        <dbReference type="ChEBI" id="CHEBI:18248"/>
    </ligandPart>
</feature>
<evidence type="ECO:0000256" key="4">
    <source>
        <dbReference type="ARBA" id="ARBA00023004"/>
    </source>
</evidence>
<feature type="region of interest" description="Disordered" evidence="6">
    <location>
        <begin position="129"/>
        <end position="156"/>
    </location>
</feature>